<reference evidence="2" key="1">
    <citation type="submission" date="2018-09" db="EMBL/GenBank/DDBJ databases">
        <authorList>
            <person name="Zhu H."/>
        </authorList>
    </citation>
    <scope>NUCLEOTIDE SEQUENCE [LARGE SCALE GENOMIC DNA]</scope>
    <source>
        <strain evidence="2">K1R23-30</strain>
    </source>
</reference>
<accession>A0A3A3FV12</accession>
<dbReference type="EMBL" id="QYUO01000001">
    <property type="protein sequence ID" value="RJF99430.1"/>
    <property type="molecule type" value="Genomic_DNA"/>
</dbReference>
<organism evidence="1 2">
    <name type="scientific">Noviherbaspirillum saxi</name>
    <dbReference type="NCBI Taxonomy" id="2320863"/>
    <lineage>
        <taxon>Bacteria</taxon>
        <taxon>Pseudomonadati</taxon>
        <taxon>Pseudomonadota</taxon>
        <taxon>Betaproteobacteria</taxon>
        <taxon>Burkholderiales</taxon>
        <taxon>Oxalobacteraceae</taxon>
        <taxon>Noviherbaspirillum</taxon>
    </lineage>
</organism>
<dbReference type="SUPFAM" id="SSF55874">
    <property type="entry name" value="ATPase domain of HSP90 chaperone/DNA topoisomerase II/histidine kinase"/>
    <property type="match status" value="1"/>
</dbReference>
<comment type="caution">
    <text evidence="1">The sequence shown here is derived from an EMBL/GenBank/DDBJ whole genome shotgun (WGS) entry which is preliminary data.</text>
</comment>
<evidence type="ECO:0000313" key="1">
    <source>
        <dbReference type="EMBL" id="RJF99430.1"/>
    </source>
</evidence>
<proteinExistence type="predicted"/>
<sequence>MKDNIVKILQETPWLKGREIAHRLNADKKEVNAFLHSHSDLFVQDNEFFWSLANQFRVEFAKNTWITSASFEHSLARCGSPLDDDCSSVVFVLPEGCKVLLEAAARLMALCNQLAWKGKRVVLDFSDSGSTRSYFNRIGFFDHLAPAVTVIPARPTVSGAEIFRGNADTLMEFGAIDPIAPDESIPVQLKHSFVNHAGEEYSQPAFTVLAELFDNVRDHAESPLPGFAALQCYKATKAPHIQTVISDSGKGIVETLRPILQTRYPDVANKIAEAGDAADAHLVREIFERGQITQCEPGRGLGLKASGDVAAKFKAKISIRQETFEVILQYTGAKRPKFTHSLNLPRILGTHICFDFLLDQRA</sequence>
<dbReference type="OrthoDB" id="8456403at2"/>
<name>A0A3A3FV12_9BURK</name>
<evidence type="ECO:0000313" key="2">
    <source>
        <dbReference type="Proteomes" id="UP000265955"/>
    </source>
</evidence>
<dbReference type="RefSeq" id="WP_119769368.1">
    <property type="nucleotide sequence ID" value="NZ_QYUO01000001.1"/>
</dbReference>
<keyword evidence="1" id="KW-0067">ATP-binding</keyword>
<dbReference type="Proteomes" id="UP000265955">
    <property type="component" value="Unassembled WGS sequence"/>
</dbReference>
<protein>
    <submittedName>
        <fullName evidence="1">ATP-binding protein</fullName>
    </submittedName>
</protein>
<dbReference type="AlphaFoldDB" id="A0A3A3FV12"/>
<dbReference type="InterPro" id="IPR036890">
    <property type="entry name" value="HATPase_C_sf"/>
</dbReference>
<keyword evidence="1" id="KW-0547">Nucleotide-binding</keyword>
<dbReference type="Gene3D" id="3.30.565.10">
    <property type="entry name" value="Histidine kinase-like ATPase, C-terminal domain"/>
    <property type="match status" value="1"/>
</dbReference>
<dbReference type="GO" id="GO:0005524">
    <property type="term" value="F:ATP binding"/>
    <property type="evidence" value="ECO:0007669"/>
    <property type="project" value="UniProtKB-KW"/>
</dbReference>
<gene>
    <name evidence="1" type="ORF">D3871_13530</name>
</gene>
<keyword evidence="2" id="KW-1185">Reference proteome</keyword>